<accession>A0A7T5VFA6</accession>
<evidence type="ECO:0000313" key="13">
    <source>
        <dbReference type="Proteomes" id="UP000596092"/>
    </source>
</evidence>
<dbReference type="GO" id="GO:0047151">
    <property type="term" value="F:tRNA (uracil(54)-C5)-methyltransferase activity, 5,10-methylenetetrahydrofolate-dependent"/>
    <property type="evidence" value="ECO:0007669"/>
    <property type="project" value="UniProtKB-UniRule"/>
</dbReference>
<evidence type="ECO:0000256" key="8">
    <source>
        <dbReference type="ARBA" id="ARBA00022857"/>
    </source>
</evidence>
<gene>
    <name evidence="10 12" type="primary">trmFO</name>
    <name evidence="12" type="ORF">HP555_12945</name>
</gene>
<comment type="cofactor">
    <cofactor evidence="1 10">
        <name>FAD</name>
        <dbReference type="ChEBI" id="CHEBI:57692"/>
    </cofactor>
</comment>
<evidence type="ECO:0000256" key="6">
    <source>
        <dbReference type="ARBA" id="ARBA00022694"/>
    </source>
</evidence>
<keyword evidence="3 10" id="KW-0489">Methyltransferase</keyword>
<comment type="catalytic activity">
    <reaction evidence="10">
        <text>uridine(54) in tRNA + (6R)-5,10-methylene-5,6,7,8-tetrahydrofolate + NADPH + H(+) = 5-methyluridine(54) in tRNA + (6S)-5,6,7,8-tetrahydrofolate + NADP(+)</text>
        <dbReference type="Rhea" id="RHEA:62372"/>
        <dbReference type="Rhea" id="RHEA-COMP:10167"/>
        <dbReference type="Rhea" id="RHEA-COMP:10193"/>
        <dbReference type="ChEBI" id="CHEBI:15378"/>
        <dbReference type="ChEBI" id="CHEBI:15636"/>
        <dbReference type="ChEBI" id="CHEBI:57453"/>
        <dbReference type="ChEBI" id="CHEBI:57783"/>
        <dbReference type="ChEBI" id="CHEBI:58349"/>
        <dbReference type="ChEBI" id="CHEBI:65315"/>
        <dbReference type="ChEBI" id="CHEBI:74447"/>
        <dbReference type="EC" id="2.1.1.74"/>
    </reaction>
</comment>
<evidence type="ECO:0000256" key="9">
    <source>
        <dbReference type="ARBA" id="ARBA00023027"/>
    </source>
</evidence>
<evidence type="ECO:0000259" key="11">
    <source>
        <dbReference type="Pfam" id="PF01134"/>
    </source>
</evidence>
<comment type="catalytic activity">
    <reaction evidence="10">
        <text>uridine(54) in tRNA + (6R)-5,10-methylene-5,6,7,8-tetrahydrofolate + NADH + H(+) = 5-methyluridine(54) in tRNA + (6S)-5,6,7,8-tetrahydrofolate + NAD(+)</text>
        <dbReference type="Rhea" id="RHEA:16873"/>
        <dbReference type="Rhea" id="RHEA-COMP:10167"/>
        <dbReference type="Rhea" id="RHEA-COMP:10193"/>
        <dbReference type="ChEBI" id="CHEBI:15378"/>
        <dbReference type="ChEBI" id="CHEBI:15636"/>
        <dbReference type="ChEBI" id="CHEBI:57453"/>
        <dbReference type="ChEBI" id="CHEBI:57540"/>
        <dbReference type="ChEBI" id="CHEBI:57945"/>
        <dbReference type="ChEBI" id="CHEBI:65315"/>
        <dbReference type="ChEBI" id="CHEBI:74447"/>
        <dbReference type="EC" id="2.1.1.74"/>
    </reaction>
</comment>
<dbReference type="Gene3D" id="3.50.50.60">
    <property type="entry name" value="FAD/NAD(P)-binding domain"/>
    <property type="match status" value="2"/>
</dbReference>
<dbReference type="NCBIfam" id="NF003739">
    <property type="entry name" value="PRK05335.1"/>
    <property type="match status" value="1"/>
</dbReference>
<evidence type="ECO:0000313" key="12">
    <source>
        <dbReference type="EMBL" id="QQG66707.1"/>
    </source>
</evidence>
<evidence type="ECO:0000256" key="5">
    <source>
        <dbReference type="ARBA" id="ARBA00022679"/>
    </source>
</evidence>
<keyword evidence="9 10" id="KW-0520">NAD</keyword>
<dbReference type="InterPro" id="IPR002218">
    <property type="entry name" value="MnmG-rel"/>
</dbReference>
<dbReference type="Proteomes" id="UP000596092">
    <property type="component" value="Chromosome"/>
</dbReference>
<dbReference type="GO" id="GO:0002098">
    <property type="term" value="P:tRNA wobble uridine modification"/>
    <property type="evidence" value="ECO:0007669"/>
    <property type="project" value="TreeGrafter"/>
</dbReference>
<name>A0A7T5VFA6_9BACT</name>
<evidence type="ECO:0000256" key="3">
    <source>
        <dbReference type="ARBA" id="ARBA00022603"/>
    </source>
</evidence>
<dbReference type="GO" id="GO:0050660">
    <property type="term" value="F:flavin adenine dinucleotide binding"/>
    <property type="evidence" value="ECO:0007669"/>
    <property type="project" value="UniProtKB-UniRule"/>
</dbReference>
<comment type="function">
    <text evidence="10">Catalyzes the folate-dependent formation of 5-methyl-uridine at position 54 (M-5-U54) in all tRNAs.</text>
</comment>
<organism evidence="12 13">
    <name type="scientific">Desulfobulbus oligotrophicus</name>
    <dbReference type="NCBI Taxonomy" id="1909699"/>
    <lineage>
        <taxon>Bacteria</taxon>
        <taxon>Pseudomonadati</taxon>
        <taxon>Thermodesulfobacteriota</taxon>
        <taxon>Desulfobulbia</taxon>
        <taxon>Desulfobulbales</taxon>
        <taxon>Desulfobulbaceae</taxon>
        <taxon>Desulfobulbus</taxon>
    </lineage>
</organism>
<evidence type="ECO:0000256" key="4">
    <source>
        <dbReference type="ARBA" id="ARBA00022630"/>
    </source>
</evidence>
<comment type="subcellular location">
    <subcellularLocation>
        <location evidence="10">Cytoplasm</location>
    </subcellularLocation>
</comment>
<keyword evidence="2 10" id="KW-0963">Cytoplasm</keyword>
<dbReference type="HAMAP" id="MF_01037">
    <property type="entry name" value="TrmFO"/>
    <property type="match status" value="1"/>
</dbReference>
<comment type="similarity">
    <text evidence="10">Belongs to the MnmG family. TrmFO subfamily.</text>
</comment>
<dbReference type="InterPro" id="IPR036188">
    <property type="entry name" value="FAD/NAD-bd_sf"/>
</dbReference>
<dbReference type="EC" id="2.1.1.74" evidence="10"/>
<dbReference type="PANTHER" id="PTHR11806">
    <property type="entry name" value="GLUCOSE INHIBITED DIVISION PROTEIN A"/>
    <property type="match status" value="1"/>
</dbReference>
<dbReference type="InterPro" id="IPR004417">
    <property type="entry name" value="TrmFO"/>
</dbReference>
<keyword evidence="4 10" id="KW-0285">Flavoprotein</keyword>
<keyword evidence="5 10" id="KW-0808">Transferase</keyword>
<dbReference type="GO" id="GO:0030488">
    <property type="term" value="P:tRNA methylation"/>
    <property type="evidence" value="ECO:0007669"/>
    <property type="project" value="TreeGrafter"/>
</dbReference>
<dbReference type="GO" id="GO:0005829">
    <property type="term" value="C:cytosol"/>
    <property type="evidence" value="ECO:0007669"/>
    <property type="project" value="TreeGrafter"/>
</dbReference>
<evidence type="ECO:0000256" key="7">
    <source>
        <dbReference type="ARBA" id="ARBA00022827"/>
    </source>
</evidence>
<reference evidence="12 13" key="1">
    <citation type="submission" date="2020-05" db="EMBL/GenBank/DDBJ databases">
        <title>Complete genome of Desulfobulbus oligotrophicus.</title>
        <authorList>
            <person name="Podar M."/>
        </authorList>
    </citation>
    <scope>NUCLEOTIDE SEQUENCE [LARGE SCALE GENOMIC DNA]</scope>
    <source>
        <strain evidence="12 13">Prop6</strain>
    </source>
</reference>
<evidence type="ECO:0000256" key="1">
    <source>
        <dbReference type="ARBA" id="ARBA00001974"/>
    </source>
</evidence>
<dbReference type="Pfam" id="PF01134">
    <property type="entry name" value="GIDA"/>
    <property type="match status" value="1"/>
</dbReference>
<evidence type="ECO:0000256" key="2">
    <source>
        <dbReference type="ARBA" id="ARBA00022490"/>
    </source>
</evidence>
<keyword evidence="8 10" id="KW-0521">NADP</keyword>
<dbReference type="PANTHER" id="PTHR11806:SF2">
    <property type="entry name" value="METHYLENETETRAHYDROFOLATE--TRNA-(URACIL-5-)-METHYLTRANSFERASE TRMFO"/>
    <property type="match status" value="1"/>
</dbReference>
<proteinExistence type="inferred from homology"/>
<feature type="domain" description="MnmG N-terminal" evidence="11">
    <location>
        <begin position="6"/>
        <end position="372"/>
    </location>
</feature>
<keyword evidence="13" id="KW-1185">Reference proteome</keyword>
<dbReference type="RefSeq" id="WP_199262990.1">
    <property type="nucleotide sequence ID" value="NZ_CP054140.1"/>
</dbReference>
<dbReference type="InterPro" id="IPR040131">
    <property type="entry name" value="MnmG_N"/>
</dbReference>
<feature type="binding site" evidence="10">
    <location>
        <begin position="11"/>
        <end position="16"/>
    </location>
    <ligand>
        <name>FAD</name>
        <dbReference type="ChEBI" id="CHEBI:57692"/>
    </ligand>
</feature>
<evidence type="ECO:0000256" key="10">
    <source>
        <dbReference type="HAMAP-Rule" id="MF_01037"/>
    </source>
</evidence>
<dbReference type="SUPFAM" id="SSF51905">
    <property type="entry name" value="FAD/NAD(P)-binding domain"/>
    <property type="match status" value="1"/>
</dbReference>
<dbReference type="NCBIfam" id="TIGR00137">
    <property type="entry name" value="gid_trmFO"/>
    <property type="match status" value="1"/>
</dbReference>
<dbReference type="KEGG" id="dog:HP555_12945"/>
<sequence>MCGAPQVTVIGGGLAGCEAAWQAAELGIRVVLYEMKPIRFSPAHEMTQLGELVCSNSFRSNHVDTAAGLLKQEMRLLGSLIMQVAENSAVPAGTALAVDRRHFAAQVTSAIESHPLITIHRQEIKQLPNSDNGPVVLAAGPLLTGELAEALRTLTGSEHLAFYDAIAPVVDAESLDYTVVYRKSRWDDTGVGDYLNCPMNQEQYHHFITLLQQAKSVPLHTFEDPRYFEGCLPVEVMCARGSETLRYGPLKPVGLAHPITGVLPHAVVQLRPENRAGTMYNLVGFQTKLTYGEQQRVFRTIPGLEQAVFLRLGSIHRNTFVCAPRVLQKTLQCEQASHLFIAGQLSGIEGYIESAAMGLIAGINAGRMSLGKRLVSPPPATAHGALISHLTTSDPAHFQPSNINFGLFPPLPGRKVRKKIRGQLRAELALAQIRDWRKELHIETASSVNPQNGKSSR</sequence>
<dbReference type="EMBL" id="CP054140">
    <property type="protein sequence ID" value="QQG66707.1"/>
    <property type="molecule type" value="Genomic_DNA"/>
</dbReference>
<protein>
    <recommendedName>
        <fullName evidence="10">Methylenetetrahydrofolate--tRNA-(uracil-5-)-methyltransferase TrmFO</fullName>
        <ecNumber evidence="10">2.1.1.74</ecNumber>
    </recommendedName>
    <alternativeName>
        <fullName evidence="10">Folate-dependent tRNA (uracil-5-)-methyltransferase</fullName>
    </alternativeName>
    <alternativeName>
        <fullName evidence="10">Folate-dependent tRNA(M-5-U54)-methyltransferase</fullName>
    </alternativeName>
</protein>
<keyword evidence="6 10" id="KW-0819">tRNA processing</keyword>
<keyword evidence="7 10" id="KW-0274">FAD</keyword>
<dbReference type="AlphaFoldDB" id="A0A7T5VFA6"/>